<evidence type="ECO:0000313" key="3">
    <source>
        <dbReference type="EMBL" id="QXH70137.1"/>
    </source>
</evidence>
<feature type="domain" description="DUF6896" evidence="2">
    <location>
        <begin position="34"/>
        <end position="152"/>
    </location>
</feature>
<organism evidence="3 4">
    <name type="scientific">Pseudomonas asgharzadehiana</name>
    <dbReference type="NCBI Taxonomy" id="2842349"/>
    <lineage>
        <taxon>Bacteria</taxon>
        <taxon>Pseudomonadati</taxon>
        <taxon>Pseudomonadota</taxon>
        <taxon>Gammaproteobacteria</taxon>
        <taxon>Pseudomonadales</taxon>
        <taxon>Pseudomonadaceae</taxon>
        <taxon>Pseudomonas</taxon>
    </lineage>
</organism>
<name>A0ABX8P8L4_9PSED</name>
<dbReference type="EMBL" id="CP077079">
    <property type="protein sequence ID" value="QXH70137.1"/>
    <property type="molecule type" value="Genomic_DNA"/>
</dbReference>
<dbReference type="Proteomes" id="UP000886848">
    <property type="component" value="Chromosome"/>
</dbReference>
<evidence type="ECO:0000259" key="2">
    <source>
        <dbReference type="Pfam" id="PF21837"/>
    </source>
</evidence>
<reference evidence="3" key="1">
    <citation type="journal article" date="2021" name="Microorganisms">
        <title>The Ever-Expanding Pseudomonas Genus: Description of 43 New Species and Partition of the Pseudomonas putida Group.</title>
        <authorList>
            <person name="Girard L."/>
            <person name="Lood C."/>
            <person name="Hofte M."/>
            <person name="Vandamme P."/>
            <person name="Rokni-Zadeh H."/>
            <person name="van Noort V."/>
            <person name="Lavigne R."/>
            <person name="De Mot R."/>
        </authorList>
    </citation>
    <scope>NUCLEOTIDE SEQUENCE</scope>
    <source>
        <strain evidence="3">SWRI132</strain>
    </source>
</reference>
<dbReference type="RefSeq" id="WP_175404163.1">
    <property type="nucleotide sequence ID" value="NZ_CP077079.1"/>
</dbReference>
<evidence type="ECO:0000313" key="4">
    <source>
        <dbReference type="Proteomes" id="UP000886848"/>
    </source>
</evidence>
<keyword evidence="4" id="KW-1185">Reference proteome</keyword>
<accession>A0ABX8P8L4</accession>
<dbReference type="InterPro" id="IPR054191">
    <property type="entry name" value="DUF6896"/>
</dbReference>
<dbReference type="Pfam" id="PF21837">
    <property type="entry name" value="DUF6896"/>
    <property type="match status" value="1"/>
</dbReference>
<proteinExistence type="predicted"/>
<evidence type="ECO:0000256" key="1">
    <source>
        <dbReference type="SAM" id="MobiDB-lite"/>
    </source>
</evidence>
<protein>
    <recommendedName>
        <fullName evidence="2">DUF6896 domain-containing protein</fullName>
    </recommendedName>
</protein>
<feature type="region of interest" description="Disordered" evidence="1">
    <location>
        <begin position="1"/>
        <end position="29"/>
    </location>
</feature>
<gene>
    <name evidence="3" type="ORF">KSS96_10430</name>
</gene>
<sequence>MKITNKATEKYTQPTTYQDDENPDPRKLDNRVFSASKKATDLLEQSFGTKNILRLWRSKKIPQRGSVTDDVTYELHGIGCSVYLSEICVNFDYGPDERIDGFDSWRLYMYACEVPSKYKKYTHKESLELEFSEYLKKGKAKKITGSLSNLYFMQP</sequence>